<evidence type="ECO:0000313" key="2">
    <source>
        <dbReference type="EMBL" id="OOS02743.1"/>
    </source>
</evidence>
<proteinExistence type="predicted"/>
<evidence type="ECO:0000256" key="1">
    <source>
        <dbReference type="SAM" id="SignalP"/>
    </source>
</evidence>
<feature type="chain" id="PRO_5012278292" evidence="1">
    <location>
        <begin position="20"/>
        <end position="93"/>
    </location>
</feature>
<comment type="caution">
    <text evidence="2">The sequence shown here is derived from an EMBL/GenBank/DDBJ whole genome shotgun (WGS) entry which is preliminary data.</text>
</comment>
<gene>
    <name evidence="2" type="ORF">B0188_07545</name>
</gene>
<dbReference type="EMBL" id="MUYB01000030">
    <property type="protein sequence ID" value="OOS02743.1"/>
    <property type="molecule type" value="Genomic_DNA"/>
</dbReference>
<dbReference type="STRING" id="123822.B0188_07545"/>
<keyword evidence="1" id="KW-0732">Signal</keyword>
<keyword evidence="3" id="KW-1185">Reference proteome</keyword>
<sequence length="93" mass="10160">MRKILTMLAMLVLSSSVLAANDNGKISSLFDSTPTNGNITILSKKELSDIKGGVRSPSYTCSVCGAKHGGVYSPQVCHNCYNKGYRVHRVRRR</sequence>
<protein>
    <submittedName>
        <fullName evidence="2">Hemocin structural protein</fullName>
    </submittedName>
</protein>
<dbReference type="Proteomes" id="UP000190023">
    <property type="component" value="Unassembled WGS sequence"/>
</dbReference>
<accession>A0A1T0AXR3</accession>
<name>A0A1T0AXR3_9PAST</name>
<organism evidence="2 3">
    <name type="scientific">[Haemophilus] felis</name>
    <dbReference type="NCBI Taxonomy" id="123822"/>
    <lineage>
        <taxon>Bacteria</taxon>
        <taxon>Pseudomonadati</taxon>
        <taxon>Pseudomonadota</taxon>
        <taxon>Gammaproteobacteria</taxon>
        <taxon>Pasteurellales</taxon>
        <taxon>Pasteurellaceae</taxon>
    </lineage>
</organism>
<dbReference type="AlphaFoldDB" id="A0A1T0AXR3"/>
<feature type="signal peptide" evidence="1">
    <location>
        <begin position="1"/>
        <end position="19"/>
    </location>
</feature>
<evidence type="ECO:0000313" key="3">
    <source>
        <dbReference type="Proteomes" id="UP000190023"/>
    </source>
</evidence>
<reference evidence="2 3" key="1">
    <citation type="submission" date="2017-02" db="EMBL/GenBank/DDBJ databases">
        <title>Draft genome sequence of Haemophilus felis CCUG 31170 type strain.</title>
        <authorList>
            <person name="Engstrom-Jakobsson H."/>
            <person name="Salva-Serra F."/>
            <person name="Thorell K."/>
            <person name="Gonzales-Siles L."/>
            <person name="Karlsson R."/>
            <person name="Boulund F."/>
            <person name="Engstrand L."/>
            <person name="Kristiansson E."/>
            <person name="Moore E."/>
        </authorList>
    </citation>
    <scope>NUCLEOTIDE SEQUENCE [LARGE SCALE GENOMIC DNA]</scope>
    <source>
        <strain evidence="2 3">CCUG 31170</strain>
    </source>
</reference>